<dbReference type="EMBL" id="MT144497">
    <property type="protein sequence ID" value="QJA54332.1"/>
    <property type="molecule type" value="Genomic_DNA"/>
</dbReference>
<evidence type="ECO:0000313" key="1">
    <source>
        <dbReference type="EMBL" id="QJA54332.1"/>
    </source>
</evidence>
<evidence type="ECO:0000313" key="2">
    <source>
        <dbReference type="EMBL" id="QJA60770.1"/>
    </source>
</evidence>
<organism evidence="1">
    <name type="scientific">viral metagenome</name>
    <dbReference type="NCBI Taxonomy" id="1070528"/>
    <lineage>
        <taxon>unclassified sequences</taxon>
        <taxon>metagenomes</taxon>
        <taxon>organismal metagenomes</taxon>
    </lineage>
</organism>
<name>A0A6H2A3N4_9ZZZZ</name>
<accession>A0A6H2A3N4</accession>
<gene>
    <name evidence="3" type="ORF">MM415A00784_0009</name>
    <name evidence="2" type="ORF">MM415B01056_0014</name>
    <name evidence="1" type="ORF">TM448A04626_0004</name>
</gene>
<evidence type="ECO:0000313" key="3">
    <source>
        <dbReference type="EMBL" id="QJA80063.1"/>
    </source>
</evidence>
<reference evidence="1" key="1">
    <citation type="submission" date="2020-03" db="EMBL/GenBank/DDBJ databases">
        <title>The deep terrestrial virosphere.</title>
        <authorList>
            <person name="Holmfeldt K."/>
            <person name="Nilsson E."/>
            <person name="Simone D."/>
            <person name="Lopez-Fernandez M."/>
            <person name="Wu X."/>
            <person name="de Brujin I."/>
            <person name="Lundin D."/>
            <person name="Andersson A."/>
            <person name="Bertilsson S."/>
            <person name="Dopson M."/>
        </authorList>
    </citation>
    <scope>NUCLEOTIDE SEQUENCE</scope>
    <source>
        <strain evidence="3">MM415A00784</strain>
        <strain evidence="2">MM415B01056</strain>
        <strain evidence="1">TM448A04626</strain>
    </source>
</reference>
<sequence length="131" mass="13290">MAHLAGKSGNVYSTTAGGTVTGEVVVAGMKSWTIDYTSDALETTDFADSGLKTYIAGLSGWSGSFEGNKDGAPGLTPGTSYVLDLRESATTTQKYTGTAFITGLHGGATVDGVVTLSYDFQGSGTLTTPTA</sequence>
<dbReference type="EMBL" id="MT142405">
    <property type="protein sequence ID" value="QJA80063.1"/>
    <property type="molecule type" value="Genomic_DNA"/>
</dbReference>
<dbReference type="EMBL" id="MT141420">
    <property type="protein sequence ID" value="QJA60770.1"/>
    <property type="molecule type" value="Genomic_DNA"/>
</dbReference>
<protein>
    <submittedName>
        <fullName evidence="1">Putative tail protein</fullName>
    </submittedName>
</protein>
<dbReference type="AlphaFoldDB" id="A0A6H2A3N4"/>
<proteinExistence type="predicted"/>